<accession>A0A327WT55</accession>
<dbReference type="InterPro" id="IPR018060">
    <property type="entry name" value="HTH_AraC"/>
</dbReference>
<dbReference type="PANTHER" id="PTHR46796">
    <property type="entry name" value="HTH-TYPE TRANSCRIPTIONAL ACTIVATOR RHAS-RELATED"/>
    <property type="match status" value="1"/>
</dbReference>
<feature type="domain" description="HTH araC/xylS-type" evidence="4">
    <location>
        <begin position="155"/>
        <end position="258"/>
    </location>
</feature>
<dbReference type="GO" id="GO:0043565">
    <property type="term" value="F:sequence-specific DNA binding"/>
    <property type="evidence" value="ECO:0007669"/>
    <property type="project" value="InterPro"/>
</dbReference>
<evidence type="ECO:0000256" key="2">
    <source>
        <dbReference type="ARBA" id="ARBA00023125"/>
    </source>
</evidence>
<dbReference type="InterPro" id="IPR046532">
    <property type="entry name" value="DUF6597"/>
</dbReference>
<gene>
    <name evidence="5" type="ORF">LX87_04329</name>
</gene>
<protein>
    <submittedName>
        <fullName evidence="5">AraC family transcriptional regulator</fullName>
    </submittedName>
</protein>
<dbReference type="SUPFAM" id="SSF46689">
    <property type="entry name" value="Homeodomain-like"/>
    <property type="match status" value="1"/>
</dbReference>
<keyword evidence="3" id="KW-0804">Transcription</keyword>
<evidence type="ECO:0000256" key="3">
    <source>
        <dbReference type="ARBA" id="ARBA00023163"/>
    </source>
</evidence>
<dbReference type="RefSeq" id="WP_111630321.1">
    <property type="nucleotide sequence ID" value="NZ_QLMC01000005.1"/>
</dbReference>
<dbReference type="InterPro" id="IPR050204">
    <property type="entry name" value="AraC_XylS_family_regulators"/>
</dbReference>
<dbReference type="SMART" id="SM00342">
    <property type="entry name" value="HTH_ARAC"/>
    <property type="match status" value="1"/>
</dbReference>
<dbReference type="EMBL" id="QLMC01000005">
    <property type="protein sequence ID" value="RAJ94442.1"/>
    <property type="molecule type" value="Genomic_DNA"/>
</dbReference>
<dbReference type="InterPro" id="IPR009057">
    <property type="entry name" value="Homeodomain-like_sf"/>
</dbReference>
<sequence length="279" mass="32162">MNVIVREPSEPLRLFVDKLWYISADYFNQQDIGFPILQHELIFNFSEHFSVGQADQPPVIRNAENWLSSLYTRPQRSQTWGRHETFGAFLKPWALQALTGIPACELTNQILSGNTVFHRLVDEISEQLRETSDAHAKLTLLERFLTKRFQDKDVPAYLIYAADSLRQGRWHDGMIRELARSLRISPKSLTTAFNRHVGISPGRFLHLRLFNDAVTQLANNPHQSLTQLAHDLRFFDQAHLNHLFKSLTNLTPGEYRRQVLAGCIRPETPCYWQAGKAQG</sequence>
<evidence type="ECO:0000259" key="4">
    <source>
        <dbReference type="PROSITE" id="PS01124"/>
    </source>
</evidence>
<organism evidence="5 6">
    <name type="scientific">Larkinella arboricola</name>
    <dbReference type="NCBI Taxonomy" id="643671"/>
    <lineage>
        <taxon>Bacteria</taxon>
        <taxon>Pseudomonadati</taxon>
        <taxon>Bacteroidota</taxon>
        <taxon>Cytophagia</taxon>
        <taxon>Cytophagales</taxon>
        <taxon>Spirosomataceae</taxon>
        <taxon>Larkinella</taxon>
    </lineage>
</organism>
<keyword evidence="2" id="KW-0238">DNA-binding</keyword>
<evidence type="ECO:0000313" key="6">
    <source>
        <dbReference type="Proteomes" id="UP000248790"/>
    </source>
</evidence>
<dbReference type="Pfam" id="PF20240">
    <property type="entry name" value="DUF6597"/>
    <property type="match status" value="1"/>
</dbReference>
<dbReference type="Proteomes" id="UP000248790">
    <property type="component" value="Unassembled WGS sequence"/>
</dbReference>
<name>A0A327WT55_LARAB</name>
<dbReference type="PROSITE" id="PS01124">
    <property type="entry name" value="HTH_ARAC_FAMILY_2"/>
    <property type="match status" value="1"/>
</dbReference>
<dbReference type="OrthoDB" id="323290at2"/>
<dbReference type="AlphaFoldDB" id="A0A327WT55"/>
<comment type="caution">
    <text evidence="5">The sequence shown here is derived from an EMBL/GenBank/DDBJ whole genome shotgun (WGS) entry which is preliminary data.</text>
</comment>
<dbReference type="GO" id="GO:0003700">
    <property type="term" value="F:DNA-binding transcription factor activity"/>
    <property type="evidence" value="ECO:0007669"/>
    <property type="project" value="InterPro"/>
</dbReference>
<keyword evidence="1" id="KW-0805">Transcription regulation</keyword>
<evidence type="ECO:0000256" key="1">
    <source>
        <dbReference type="ARBA" id="ARBA00023015"/>
    </source>
</evidence>
<dbReference type="PANTHER" id="PTHR46796:SF13">
    <property type="entry name" value="HTH-TYPE TRANSCRIPTIONAL ACTIVATOR RHAS"/>
    <property type="match status" value="1"/>
</dbReference>
<proteinExistence type="predicted"/>
<reference evidence="5 6" key="1">
    <citation type="submission" date="2018-06" db="EMBL/GenBank/DDBJ databases">
        <title>Genomic Encyclopedia of Archaeal and Bacterial Type Strains, Phase II (KMG-II): from individual species to whole genera.</title>
        <authorList>
            <person name="Goeker M."/>
        </authorList>
    </citation>
    <scope>NUCLEOTIDE SEQUENCE [LARGE SCALE GENOMIC DNA]</scope>
    <source>
        <strain evidence="5 6">DSM 21851</strain>
    </source>
</reference>
<keyword evidence="6" id="KW-1185">Reference proteome</keyword>
<dbReference type="Pfam" id="PF12833">
    <property type="entry name" value="HTH_18"/>
    <property type="match status" value="1"/>
</dbReference>
<evidence type="ECO:0000313" key="5">
    <source>
        <dbReference type="EMBL" id="RAJ94442.1"/>
    </source>
</evidence>
<dbReference type="Gene3D" id="1.10.10.60">
    <property type="entry name" value="Homeodomain-like"/>
    <property type="match status" value="1"/>
</dbReference>